<organism evidence="10 11">
    <name type="scientific">Natrinema limicola JCM 13563</name>
    <dbReference type="NCBI Taxonomy" id="1230457"/>
    <lineage>
        <taxon>Archaea</taxon>
        <taxon>Methanobacteriati</taxon>
        <taxon>Methanobacteriota</taxon>
        <taxon>Stenosarchaea group</taxon>
        <taxon>Halobacteria</taxon>
        <taxon>Halobacteriales</taxon>
        <taxon>Natrialbaceae</taxon>
        <taxon>Natrinema</taxon>
    </lineage>
</organism>
<evidence type="ECO:0000256" key="1">
    <source>
        <dbReference type="ARBA" id="ARBA00022478"/>
    </source>
</evidence>
<dbReference type="GO" id="GO:0000428">
    <property type="term" value="C:DNA-directed RNA polymerase complex"/>
    <property type="evidence" value="ECO:0007669"/>
    <property type="project" value="UniProtKB-KW"/>
</dbReference>
<gene>
    <name evidence="8" type="primary">rpo1C</name>
    <name evidence="8" type="synonym">rpoA2</name>
    <name evidence="10" type="ORF">C476_00267</name>
</gene>
<evidence type="ECO:0000256" key="7">
    <source>
        <dbReference type="ARBA" id="ARBA00048552"/>
    </source>
</evidence>
<dbReference type="PANTHER" id="PTHR19376:SF32">
    <property type="entry name" value="DNA-DIRECTED RNA POLYMERASE III SUBUNIT RPC1"/>
    <property type="match status" value="1"/>
</dbReference>
<keyword evidence="6 8" id="KW-0804">Transcription</keyword>
<keyword evidence="2 8" id="KW-0963">Cytoplasm</keyword>
<dbReference type="RefSeq" id="WP_008008686.1">
    <property type="nucleotide sequence ID" value="NZ_AOIT01000010.1"/>
</dbReference>
<reference evidence="10 11" key="1">
    <citation type="journal article" date="2014" name="PLoS Genet.">
        <title>Phylogenetically driven sequencing of extremely halophilic archaea reveals strategies for static and dynamic osmo-response.</title>
        <authorList>
            <person name="Becker E.A."/>
            <person name="Seitzer P.M."/>
            <person name="Tritt A."/>
            <person name="Larsen D."/>
            <person name="Krusor M."/>
            <person name="Yao A.I."/>
            <person name="Wu D."/>
            <person name="Madern D."/>
            <person name="Eisen J.A."/>
            <person name="Darling A.E."/>
            <person name="Facciotti M.T."/>
        </authorList>
    </citation>
    <scope>NUCLEOTIDE SEQUENCE [LARGE SCALE GENOMIC DNA]</scope>
    <source>
        <strain evidence="10 11">JCM 13563</strain>
    </source>
</reference>
<dbReference type="InterPro" id="IPR007081">
    <property type="entry name" value="RNA_pol_Rpb1_5"/>
</dbReference>
<comment type="function">
    <text evidence="8">DNA-dependent RNA polymerase (RNAP) catalyzes the transcription of DNA into RNA using the four ribonucleoside triphosphates as substrates. Forms part of the jaw domain.</text>
</comment>
<evidence type="ECO:0000256" key="6">
    <source>
        <dbReference type="ARBA" id="ARBA00023163"/>
    </source>
</evidence>
<evidence type="ECO:0000256" key="5">
    <source>
        <dbReference type="ARBA" id="ARBA00023125"/>
    </source>
</evidence>
<evidence type="ECO:0000313" key="11">
    <source>
        <dbReference type="Proteomes" id="UP000011615"/>
    </source>
</evidence>
<dbReference type="InterPro" id="IPR045867">
    <property type="entry name" value="DNA-dir_RpoC_beta_prime"/>
</dbReference>
<keyword evidence="5 8" id="KW-0238">DNA-binding</keyword>
<protein>
    <recommendedName>
        <fullName evidence="8">DNA-directed RNA polymerase subunit Rpo1C</fullName>
        <ecNumber evidence="8">2.7.7.6</ecNumber>
    </recommendedName>
    <alternativeName>
        <fullName evidence="8">DNA-directed RNA polymerase subunit A''</fullName>
    </alternativeName>
</protein>
<keyword evidence="1 8" id="KW-0240">DNA-directed RNA polymerase</keyword>
<dbReference type="GO" id="GO:0006351">
    <property type="term" value="P:DNA-templated transcription"/>
    <property type="evidence" value="ECO:0007669"/>
    <property type="project" value="UniProtKB-UniRule"/>
</dbReference>
<dbReference type="GO" id="GO:0005737">
    <property type="term" value="C:cytoplasm"/>
    <property type="evidence" value="ECO:0007669"/>
    <property type="project" value="UniProtKB-SubCell"/>
</dbReference>
<dbReference type="PATRIC" id="fig|1230457.4.peg.47"/>
<dbReference type="GO" id="GO:0003677">
    <property type="term" value="F:DNA binding"/>
    <property type="evidence" value="ECO:0007669"/>
    <property type="project" value="UniProtKB-UniRule"/>
</dbReference>
<evidence type="ECO:0000259" key="9">
    <source>
        <dbReference type="Pfam" id="PF04998"/>
    </source>
</evidence>
<evidence type="ECO:0000313" key="10">
    <source>
        <dbReference type="EMBL" id="ELZ25838.1"/>
    </source>
</evidence>
<comment type="similarity">
    <text evidence="8">Belongs to the RNA polymerase beta' chain family.</text>
</comment>
<dbReference type="GO" id="GO:0003899">
    <property type="term" value="F:DNA-directed RNA polymerase activity"/>
    <property type="evidence" value="ECO:0007669"/>
    <property type="project" value="UniProtKB-UniRule"/>
</dbReference>
<comment type="catalytic activity">
    <reaction evidence="7 8">
        <text>RNA(n) + a ribonucleoside 5'-triphosphate = RNA(n+1) + diphosphate</text>
        <dbReference type="Rhea" id="RHEA:21248"/>
        <dbReference type="Rhea" id="RHEA-COMP:14527"/>
        <dbReference type="Rhea" id="RHEA-COMP:17342"/>
        <dbReference type="ChEBI" id="CHEBI:33019"/>
        <dbReference type="ChEBI" id="CHEBI:61557"/>
        <dbReference type="ChEBI" id="CHEBI:140395"/>
        <dbReference type="EC" id="2.7.7.6"/>
    </reaction>
</comment>
<proteinExistence type="inferred from homology"/>
<dbReference type="EMBL" id="AOIT01000010">
    <property type="protein sequence ID" value="ELZ25838.1"/>
    <property type="molecule type" value="Genomic_DNA"/>
</dbReference>
<dbReference type="Pfam" id="PF04998">
    <property type="entry name" value="RNA_pol_Rpb1_5"/>
    <property type="match status" value="1"/>
</dbReference>
<dbReference type="CDD" id="cd06528">
    <property type="entry name" value="RNAP_A"/>
    <property type="match status" value="1"/>
</dbReference>
<evidence type="ECO:0000256" key="2">
    <source>
        <dbReference type="ARBA" id="ARBA00022490"/>
    </source>
</evidence>
<dbReference type="Proteomes" id="UP000011615">
    <property type="component" value="Unassembled WGS sequence"/>
</dbReference>
<dbReference type="NCBIfam" id="TIGR02389">
    <property type="entry name" value="RNA_pol_rpoA2"/>
    <property type="match status" value="1"/>
</dbReference>
<dbReference type="AlphaFoldDB" id="M0CT45"/>
<comment type="subcellular location">
    <subcellularLocation>
        <location evidence="8">Cytoplasm</location>
    </subcellularLocation>
</comment>
<feature type="domain" description="RNA polymerase Rpb1" evidence="9">
    <location>
        <begin position="23"/>
        <end position="337"/>
    </location>
</feature>
<dbReference type="Gene3D" id="1.10.150.390">
    <property type="match status" value="1"/>
</dbReference>
<dbReference type="EC" id="2.7.7.6" evidence="8"/>
<evidence type="ECO:0000256" key="4">
    <source>
        <dbReference type="ARBA" id="ARBA00022695"/>
    </source>
</evidence>
<dbReference type="InterPro" id="IPR012757">
    <property type="entry name" value="RPO1C"/>
</dbReference>
<sequence length="398" mass="43903">MTEVDYDVDDDTIAVVEDTDLPRRLKDEVYETLEAREDATVEDADELAKAVETRYLDTRVDPLDPVGTVSAQSIGEPGTQLTMNTFHYAGVAEIDVTQGLPRLIELVDARKTPDTPMMTVHLEGDYATERERAHEVVWKIEATKILALGDVSTNVADMRVQISLNEDTLKERLITPEEVAEIIEDSLGVKTIQQGTQIEFGPEEPSYRDLLQLVEELRDITFKGIEDISRVVIRREEMDDGSEEFVLYTEGSAFGDVLEIEGVDASRTTCNNIHEIRRNLGIEAAREAIIEETNNTLAEQGLDDVNVRHLMLVADIMTNRGEIESIGRHGISGSKDSVLARAAFEVTVNHLLNAAIHGEIDELDGVTENVIVGKPIKLGTGDVDLRMGSTTSGSSQAD</sequence>
<dbReference type="PANTHER" id="PTHR19376">
    <property type="entry name" value="DNA-DIRECTED RNA POLYMERASE"/>
    <property type="match status" value="1"/>
</dbReference>
<keyword evidence="4 8" id="KW-0548">Nucleotidyltransferase</keyword>
<name>M0CT45_9EURY</name>
<dbReference type="eggNOG" id="arCOG04256">
    <property type="taxonomic scope" value="Archaea"/>
</dbReference>
<dbReference type="SUPFAM" id="SSF64484">
    <property type="entry name" value="beta and beta-prime subunits of DNA dependent RNA-polymerase"/>
    <property type="match status" value="1"/>
</dbReference>
<dbReference type="OrthoDB" id="372142at2157"/>
<evidence type="ECO:0000256" key="8">
    <source>
        <dbReference type="HAMAP-Rule" id="MF_00411"/>
    </source>
</evidence>
<dbReference type="STRING" id="1230457.C476_00267"/>
<comment type="caution">
    <text evidence="10">The sequence shown here is derived from an EMBL/GenBank/DDBJ whole genome shotgun (WGS) entry which is preliminary data.</text>
</comment>
<dbReference type="HAMAP" id="MF_00411">
    <property type="entry name" value="RNApol_arch_Rpo1C"/>
    <property type="match status" value="1"/>
</dbReference>
<keyword evidence="3 8" id="KW-0808">Transferase</keyword>
<accession>M0CT45</accession>
<evidence type="ECO:0000256" key="3">
    <source>
        <dbReference type="ARBA" id="ARBA00022679"/>
    </source>
</evidence>
<keyword evidence="11" id="KW-1185">Reference proteome</keyword>
<comment type="subunit">
    <text evidence="8">Part of the RNA polymerase complex.</text>
</comment>